<name>A0ABN3AFX1_9ACTN</name>
<dbReference type="InterPro" id="IPR034660">
    <property type="entry name" value="DinB/YfiT-like"/>
</dbReference>
<accession>A0ABN3AFX1</accession>
<gene>
    <name evidence="1" type="ORF">GCM10009727_83730</name>
</gene>
<dbReference type="Proteomes" id="UP001501020">
    <property type="component" value="Unassembled WGS sequence"/>
</dbReference>
<organism evidence="1 2">
    <name type="scientific">Actinomadura napierensis</name>
    <dbReference type="NCBI Taxonomy" id="267854"/>
    <lineage>
        <taxon>Bacteria</taxon>
        <taxon>Bacillati</taxon>
        <taxon>Actinomycetota</taxon>
        <taxon>Actinomycetes</taxon>
        <taxon>Streptosporangiales</taxon>
        <taxon>Thermomonosporaceae</taxon>
        <taxon>Actinomadura</taxon>
    </lineage>
</organism>
<dbReference type="Gene3D" id="1.20.120.450">
    <property type="entry name" value="dinb family like domain"/>
    <property type="match status" value="1"/>
</dbReference>
<evidence type="ECO:0008006" key="3">
    <source>
        <dbReference type="Google" id="ProtNLM"/>
    </source>
</evidence>
<proteinExistence type="predicted"/>
<sequence length="146" mass="15589">MTAGLLVVEARAAGRPLPEADPDWRELAGEDPVATWRRVRAEMMATLGPDALARRIQLATGREITLSEWLEGYPLELVVHAWDLAQATGQSVVFDADLVRSALETAEGIAGWVREAGKSGPAVVVAKGADDQTRLLAMMGRGSLGN</sequence>
<keyword evidence="2" id="KW-1185">Reference proteome</keyword>
<protein>
    <recommendedName>
        <fullName evidence="3">TIGR03086 family protein</fullName>
    </recommendedName>
</protein>
<evidence type="ECO:0000313" key="1">
    <source>
        <dbReference type="EMBL" id="GAA2165257.1"/>
    </source>
</evidence>
<comment type="caution">
    <text evidence="1">The sequence shown here is derived from an EMBL/GenBank/DDBJ whole genome shotgun (WGS) entry which is preliminary data.</text>
</comment>
<reference evidence="1 2" key="1">
    <citation type="journal article" date="2019" name="Int. J. Syst. Evol. Microbiol.">
        <title>The Global Catalogue of Microorganisms (GCM) 10K type strain sequencing project: providing services to taxonomists for standard genome sequencing and annotation.</title>
        <authorList>
            <consortium name="The Broad Institute Genomics Platform"/>
            <consortium name="The Broad Institute Genome Sequencing Center for Infectious Disease"/>
            <person name="Wu L."/>
            <person name="Ma J."/>
        </authorList>
    </citation>
    <scope>NUCLEOTIDE SEQUENCE [LARGE SCALE GENOMIC DNA]</scope>
    <source>
        <strain evidence="1 2">JCM 13850</strain>
    </source>
</reference>
<evidence type="ECO:0000313" key="2">
    <source>
        <dbReference type="Proteomes" id="UP001501020"/>
    </source>
</evidence>
<dbReference type="EMBL" id="BAAAMR010000126">
    <property type="protein sequence ID" value="GAA2165257.1"/>
    <property type="molecule type" value="Genomic_DNA"/>
</dbReference>
<dbReference type="SUPFAM" id="SSF109854">
    <property type="entry name" value="DinB/YfiT-like putative metalloenzymes"/>
    <property type="match status" value="1"/>
</dbReference>